<dbReference type="AlphaFoldDB" id="A0A9X3MW17"/>
<keyword evidence="2" id="KW-1185">Reference proteome</keyword>
<gene>
    <name evidence="1" type="ORF">OM076_25605</name>
</gene>
<proteinExistence type="predicted"/>
<dbReference type="Proteomes" id="UP001149140">
    <property type="component" value="Unassembled WGS sequence"/>
</dbReference>
<sequence>MAADDPDLIGPDDVAFTLDLTPGQLKIVHAALRSFRDDFGHDQRDVHKIIHELLAKLPDEASIRSIDISSGR</sequence>
<name>A0A9X3MW17_9ACTN</name>
<organism evidence="1 2">
    <name type="scientific">Solirubrobacter ginsenosidimutans</name>
    <dbReference type="NCBI Taxonomy" id="490573"/>
    <lineage>
        <taxon>Bacteria</taxon>
        <taxon>Bacillati</taxon>
        <taxon>Actinomycetota</taxon>
        <taxon>Thermoleophilia</taxon>
        <taxon>Solirubrobacterales</taxon>
        <taxon>Solirubrobacteraceae</taxon>
        <taxon>Solirubrobacter</taxon>
    </lineage>
</organism>
<reference evidence="1" key="1">
    <citation type="submission" date="2022-10" db="EMBL/GenBank/DDBJ databases">
        <title>The WGS of Solirubrobacter ginsenosidimutans DSM 21036.</title>
        <authorList>
            <person name="Jiang Z."/>
        </authorList>
    </citation>
    <scope>NUCLEOTIDE SEQUENCE</scope>
    <source>
        <strain evidence="1">DSM 21036</strain>
    </source>
</reference>
<accession>A0A9X3MW17</accession>
<evidence type="ECO:0000313" key="1">
    <source>
        <dbReference type="EMBL" id="MDA0163675.1"/>
    </source>
</evidence>
<protein>
    <submittedName>
        <fullName evidence="1">Uncharacterized protein</fullName>
    </submittedName>
</protein>
<dbReference type="EMBL" id="JAPDOD010000026">
    <property type="protein sequence ID" value="MDA0163675.1"/>
    <property type="molecule type" value="Genomic_DNA"/>
</dbReference>
<comment type="caution">
    <text evidence="1">The sequence shown here is derived from an EMBL/GenBank/DDBJ whole genome shotgun (WGS) entry which is preliminary data.</text>
</comment>
<evidence type="ECO:0000313" key="2">
    <source>
        <dbReference type="Proteomes" id="UP001149140"/>
    </source>
</evidence>
<dbReference type="RefSeq" id="WP_270042921.1">
    <property type="nucleotide sequence ID" value="NZ_JAPDOD010000026.1"/>
</dbReference>